<evidence type="ECO:0000313" key="2">
    <source>
        <dbReference type="EMBL" id="MBM6820155.1"/>
    </source>
</evidence>
<name>A0ABS2FHX5_9CLOT</name>
<dbReference type="InterPro" id="IPR046878">
    <property type="entry name" value="Big_14"/>
</dbReference>
<sequence length="152" mass="17657">MKKIYIFIIVIILLLLYSCSNKTLDVSDLEKSNIAVDCDNINVTVQENTIKSSKENITLVLKNKTEYEYFYDLYFELEVELDNQWYKVPFNKNHEFNDIGLLLKGNGVSNEEIELSKYFSDLPDGKYRIAKNFYLDGAKTIVVGLFNINKQS</sequence>
<gene>
    <name evidence="2" type="ORF">H6A19_12545</name>
</gene>
<comment type="caution">
    <text evidence="2">The sequence shown here is derived from an EMBL/GenBank/DDBJ whole genome shotgun (WGS) entry which is preliminary data.</text>
</comment>
<keyword evidence="3" id="KW-1185">Reference proteome</keyword>
<dbReference type="RefSeq" id="WP_204572483.1">
    <property type="nucleotide sequence ID" value="NZ_JACJLL010000088.1"/>
</dbReference>
<evidence type="ECO:0000259" key="1">
    <source>
        <dbReference type="Pfam" id="PF20251"/>
    </source>
</evidence>
<dbReference type="EMBL" id="JACJLL010000088">
    <property type="protein sequence ID" value="MBM6820155.1"/>
    <property type="molecule type" value="Genomic_DNA"/>
</dbReference>
<evidence type="ECO:0000313" key="3">
    <source>
        <dbReference type="Proteomes" id="UP000767334"/>
    </source>
</evidence>
<dbReference type="PROSITE" id="PS51257">
    <property type="entry name" value="PROKAR_LIPOPROTEIN"/>
    <property type="match status" value="1"/>
</dbReference>
<organism evidence="2 3">
    <name type="scientific">Clostridium saudiense</name>
    <dbReference type="NCBI Taxonomy" id="1414720"/>
    <lineage>
        <taxon>Bacteria</taxon>
        <taxon>Bacillati</taxon>
        <taxon>Bacillota</taxon>
        <taxon>Clostridia</taxon>
        <taxon>Eubacteriales</taxon>
        <taxon>Clostridiaceae</taxon>
        <taxon>Clostridium</taxon>
    </lineage>
</organism>
<reference evidence="2 3" key="1">
    <citation type="journal article" date="2021" name="Sci. Rep.">
        <title>The distribution of antibiotic resistance genes in chicken gut microbiota commensals.</title>
        <authorList>
            <person name="Juricova H."/>
            <person name="Matiasovicova J."/>
            <person name="Kubasova T."/>
            <person name="Cejkova D."/>
            <person name="Rychlik I."/>
        </authorList>
    </citation>
    <scope>NUCLEOTIDE SEQUENCE [LARGE SCALE GENOMIC DNA]</scope>
    <source>
        <strain evidence="2 3">An435</strain>
    </source>
</reference>
<protein>
    <recommendedName>
        <fullName evidence="1">Bacterial Ig-like domain-containing protein</fullName>
    </recommendedName>
</protein>
<accession>A0ABS2FHX5</accession>
<dbReference type="Proteomes" id="UP000767334">
    <property type="component" value="Unassembled WGS sequence"/>
</dbReference>
<feature type="domain" description="Bacterial Ig-like" evidence="1">
    <location>
        <begin position="40"/>
        <end position="133"/>
    </location>
</feature>
<proteinExistence type="predicted"/>
<dbReference type="Pfam" id="PF20251">
    <property type="entry name" value="Big_14"/>
    <property type="match status" value="1"/>
</dbReference>